<dbReference type="RefSeq" id="WP_248593439.1">
    <property type="nucleotide sequence ID" value="NZ_BAABEB010000006.1"/>
</dbReference>
<proteinExistence type="inferred from homology"/>
<evidence type="ECO:0000256" key="7">
    <source>
        <dbReference type="ARBA" id="ARBA00023136"/>
    </source>
</evidence>
<evidence type="ECO:0000256" key="1">
    <source>
        <dbReference type="ARBA" id="ARBA00004651"/>
    </source>
</evidence>
<dbReference type="EMBL" id="CP051627">
    <property type="protein sequence ID" value="UPT21130.1"/>
    <property type="molecule type" value="Genomic_DNA"/>
</dbReference>
<feature type="transmembrane region" description="Helical" evidence="8">
    <location>
        <begin position="23"/>
        <end position="40"/>
    </location>
</feature>
<dbReference type="PANTHER" id="PTHR30472:SF19">
    <property type="entry name" value="PETROBACTIN IMPORT SYSTEM PERMEASE PROTEIN YCLO"/>
    <property type="match status" value="1"/>
</dbReference>
<protein>
    <submittedName>
        <fullName evidence="9">Iron chelate uptake ABC transporter family permease subunit</fullName>
    </submittedName>
</protein>
<feature type="transmembrane region" description="Helical" evidence="8">
    <location>
        <begin position="147"/>
        <end position="168"/>
    </location>
</feature>
<keyword evidence="5 8" id="KW-0812">Transmembrane</keyword>
<organism evidence="9 10">
    <name type="scientific">Thermobifida alba</name>
    <name type="common">Thermomonospora alba</name>
    <dbReference type="NCBI Taxonomy" id="53522"/>
    <lineage>
        <taxon>Bacteria</taxon>
        <taxon>Bacillati</taxon>
        <taxon>Actinomycetota</taxon>
        <taxon>Actinomycetes</taxon>
        <taxon>Streptosporangiales</taxon>
        <taxon>Nocardiopsidaceae</taxon>
        <taxon>Thermobifida</taxon>
    </lineage>
</organism>
<accession>A0ABY4L1A1</accession>
<dbReference type="SUPFAM" id="SSF81345">
    <property type="entry name" value="ABC transporter involved in vitamin B12 uptake, BtuC"/>
    <property type="match status" value="1"/>
</dbReference>
<evidence type="ECO:0000256" key="5">
    <source>
        <dbReference type="ARBA" id="ARBA00022692"/>
    </source>
</evidence>
<feature type="transmembrane region" description="Helical" evidence="8">
    <location>
        <begin position="92"/>
        <end position="113"/>
    </location>
</feature>
<gene>
    <name evidence="9" type="ORF">FOF52_09300</name>
</gene>
<reference evidence="9 10" key="1">
    <citation type="submission" date="2020-04" db="EMBL/GenBank/DDBJ databases">
        <title>Thermobifida alba genome sequencing and assembly.</title>
        <authorList>
            <person name="Luzics S."/>
            <person name="Horvath B."/>
            <person name="Nagy I."/>
            <person name="Toth A."/>
            <person name="Nagy I."/>
            <person name="Kukolya J."/>
        </authorList>
    </citation>
    <scope>NUCLEOTIDE SEQUENCE [LARGE SCALE GENOMIC DNA]</scope>
    <source>
        <strain evidence="9 10">DSM 43795</strain>
    </source>
</reference>
<comment type="similarity">
    <text evidence="2">Belongs to the binding-protein-dependent transport system permease family. FecCD subfamily.</text>
</comment>
<name>A0ABY4L1A1_THEAE</name>
<feature type="transmembrane region" description="Helical" evidence="8">
    <location>
        <begin position="307"/>
        <end position="328"/>
    </location>
</feature>
<keyword evidence="10" id="KW-1185">Reference proteome</keyword>
<dbReference type="Pfam" id="PF01032">
    <property type="entry name" value="FecCD"/>
    <property type="match status" value="1"/>
</dbReference>
<comment type="subcellular location">
    <subcellularLocation>
        <location evidence="1">Cell membrane</location>
        <topology evidence="1">Multi-pass membrane protein</topology>
    </subcellularLocation>
</comment>
<keyword evidence="7 8" id="KW-0472">Membrane</keyword>
<evidence type="ECO:0000313" key="10">
    <source>
        <dbReference type="Proteomes" id="UP000832041"/>
    </source>
</evidence>
<evidence type="ECO:0000256" key="2">
    <source>
        <dbReference type="ARBA" id="ARBA00007935"/>
    </source>
</evidence>
<evidence type="ECO:0000256" key="4">
    <source>
        <dbReference type="ARBA" id="ARBA00022475"/>
    </source>
</evidence>
<evidence type="ECO:0000256" key="3">
    <source>
        <dbReference type="ARBA" id="ARBA00022448"/>
    </source>
</evidence>
<feature type="transmembrane region" description="Helical" evidence="8">
    <location>
        <begin position="60"/>
        <end position="80"/>
    </location>
</feature>
<dbReference type="Proteomes" id="UP000832041">
    <property type="component" value="Chromosome"/>
</dbReference>
<keyword evidence="3" id="KW-0813">Transport</keyword>
<evidence type="ECO:0000313" key="9">
    <source>
        <dbReference type="EMBL" id="UPT21130.1"/>
    </source>
</evidence>
<evidence type="ECO:0000256" key="8">
    <source>
        <dbReference type="SAM" id="Phobius"/>
    </source>
</evidence>
<dbReference type="Gene3D" id="1.10.3470.10">
    <property type="entry name" value="ABC transporter involved in vitamin B12 uptake, BtuC"/>
    <property type="match status" value="1"/>
</dbReference>
<dbReference type="InterPro" id="IPR037294">
    <property type="entry name" value="ABC_BtuC-like"/>
</dbReference>
<sequence>MAVPTVSPAAASHEAAQLRRRRVVLAVLALLAMAAVVGYLTVDVVGSWSFVLKLRSRQVAALVLVGTAIAYSTVLFQTVTGNRILTPSVMGFDALFVLIQTVVVFLFGAGMLAQTDPRLKFGLEVAVMVAFSVLLFRLLFRRGSRDLYVMVLVGIVLGTLFSGLSTFVSRLIDPNEYLTLQDVMFASFNTVNEELLAVSAVLVAAVVAYGVRLQRRLDVVALGRDHALNLGVNHRAVVNQALVAVALLVSVSTALVGPITFLGLLVANLARQLTRTFRHRWTIPAAALVSVIALVGGQLILSRLFNFTTSLSVIINFIGGSYFILLLIRESRS</sequence>
<dbReference type="CDD" id="cd06550">
    <property type="entry name" value="TM_ABC_iron-siderophores_like"/>
    <property type="match status" value="1"/>
</dbReference>
<feature type="transmembrane region" description="Helical" evidence="8">
    <location>
        <begin position="241"/>
        <end position="269"/>
    </location>
</feature>
<keyword evidence="4" id="KW-1003">Cell membrane</keyword>
<feature type="transmembrane region" description="Helical" evidence="8">
    <location>
        <begin position="119"/>
        <end position="140"/>
    </location>
</feature>
<dbReference type="PANTHER" id="PTHR30472">
    <property type="entry name" value="FERRIC ENTEROBACTIN TRANSPORT SYSTEM PERMEASE PROTEIN"/>
    <property type="match status" value="1"/>
</dbReference>
<dbReference type="InterPro" id="IPR000522">
    <property type="entry name" value="ABC_transptr_permease_BtuC"/>
</dbReference>
<keyword evidence="6 8" id="KW-1133">Transmembrane helix</keyword>
<feature type="transmembrane region" description="Helical" evidence="8">
    <location>
        <begin position="281"/>
        <end position="301"/>
    </location>
</feature>
<evidence type="ECO:0000256" key="6">
    <source>
        <dbReference type="ARBA" id="ARBA00022989"/>
    </source>
</evidence>